<accession>A0A427XEB7</accession>
<evidence type="ECO:0000313" key="1">
    <source>
        <dbReference type="EMBL" id="RSH77261.1"/>
    </source>
</evidence>
<proteinExistence type="predicted"/>
<sequence>MSHPTFPHGALQILHHPTPATPAVAATSPGPTRLLQLQPTVNHEKEEVSAAEGFKPATQLRWSLHAAGDIMGVRDLTPQTPLRSGAVRLDLAGTAYGSMELEMDHWITVPLSLLGFCHDDDMGMTGPAIVPLHPEAIRQQRRAGYLHHRPYPYLGTCDMAPRQALLGEDVDYVEMLSSRHKIQG</sequence>
<organism evidence="1 2">
    <name type="scientific">Apiotrichum porosum</name>
    <dbReference type="NCBI Taxonomy" id="105984"/>
    <lineage>
        <taxon>Eukaryota</taxon>
        <taxon>Fungi</taxon>
        <taxon>Dikarya</taxon>
        <taxon>Basidiomycota</taxon>
        <taxon>Agaricomycotina</taxon>
        <taxon>Tremellomycetes</taxon>
        <taxon>Trichosporonales</taxon>
        <taxon>Trichosporonaceae</taxon>
        <taxon>Apiotrichum</taxon>
    </lineage>
</organism>
<dbReference type="GeneID" id="39588113"/>
<comment type="caution">
    <text evidence="1">The sequence shown here is derived from an EMBL/GenBank/DDBJ whole genome shotgun (WGS) entry which is preliminary data.</text>
</comment>
<dbReference type="EMBL" id="RSCE01000017">
    <property type="protein sequence ID" value="RSH77261.1"/>
    <property type="molecule type" value="Genomic_DNA"/>
</dbReference>
<evidence type="ECO:0000313" key="2">
    <source>
        <dbReference type="Proteomes" id="UP000279236"/>
    </source>
</evidence>
<reference evidence="1 2" key="1">
    <citation type="submission" date="2018-11" db="EMBL/GenBank/DDBJ databases">
        <title>Genome sequence of Apiotrichum porosum DSM 27194.</title>
        <authorList>
            <person name="Aliyu H."/>
            <person name="Gorte O."/>
            <person name="Ochsenreither K."/>
        </authorList>
    </citation>
    <scope>NUCLEOTIDE SEQUENCE [LARGE SCALE GENOMIC DNA]</scope>
    <source>
        <strain evidence="1 2">DSM 27194</strain>
    </source>
</reference>
<name>A0A427XEB7_9TREE</name>
<protein>
    <submittedName>
        <fullName evidence="1">Uncharacterized protein</fullName>
    </submittedName>
</protein>
<gene>
    <name evidence="1" type="ORF">EHS24_003570</name>
</gene>
<dbReference type="RefSeq" id="XP_028472408.1">
    <property type="nucleotide sequence ID" value="XM_028619234.1"/>
</dbReference>
<dbReference type="AlphaFoldDB" id="A0A427XEB7"/>
<dbReference type="Proteomes" id="UP000279236">
    <property type="component" value="Unassembled WGS sequence"/>
</dbReference>
<keyword evidence="2" id="KW-1185">Reference proteome</keyword>